<dbReference type="OMA" id="NWVIMGD"/>
<dbReference type="GO" id="GO:0016020">
    <property type="term" value="C:membrane"/>
    <property type="evidence" value="ECO:0007669"/>
    <property type="project" value="UniProtKB-SubCell"/>
</dbReference>
<gene>
    <name evidence="12" type="ORF">SORBI_3001G129750</name>
</gene>
<reference evidence="12 13" key="1">
    <citation type="journal article" date="2009" name="Nature">
        <title>The Sorghum bicolor genome and the diversification of grasses.</title>
        <authorList>
            <person name="Paterson A.H."/>
            <person name="Bowers J.E."/>
            <person name="Bruggmann R."/>
            <person name="Dubchak I."/>
            <person name="Grimwood J."/>
            <person name="Gundlach H."/>
            <person name="Haberer G."/>
            <person name="Hellsten U."/>
            <person name="Mitros T."/>
            <person name="Poliakov A."/>
            <person name="Schmutz J."/>
            <person name="Spannagl M."/>
            <person name="Tang H."/>
            <person name="Wang X."/>
            <person name="Wicker T."/>
            <person name="Bharti A.K."/>
            <person name="Chapman J."/>
            <person name="Feltus F.A."/>
            <person name="Gowik U."/>
            <person name="Grigoriev I.V."/>
            <person name="Lyons E."/>
            <person name="Maher C.A."/>
            <person name="Martis M."/>
            <person name="Narechania A."/>
            <person name="Otillar R.P."/>
            <person name="Penning B.W."/>
            <person name="Salamov A.A."/>
            <person name="Wang Y."/>
            <person name="Zhang L."/>
            <person name="Carpita N.C."/>
            <person name="Freeling M."/>
            <person name="Gingle A.R."/>
            <person name="Hash C.T."/>
            <person name="Keller B."/>
            <person name="Klein P."/>
            <person name="Kresovich S."/>
            <person name="McCann M.C."/>
            <person name="Ming R."/>
            <person name="Peterson D.G."/>
            <person name="Mehboob-ur-Rahman"/>
            <person name="Ware D."/>
            <person name="Westhoff P."/>
            <person name="Mayer K.F."/>
            <person name="Messing J."/>
            <person name="Rokhsar D.S."/>
        </authorList>
    </citation>
    <scope>NUCLEOTIDE SEQUENCE [LARGE SCALE GENOMIC DNA]</scope>
    <source>
        <strain evidence="13">cv. BTx623</strain>
    </source>
</reference>
<dbReference type="STRING" id="4558.A0A1Z5S5T9"/>
<evidence type="ECO:0000313" key="12">
    <source>
        <dbReference type="EMBL" id="OQU91166.1"/>
    </source>
</evidence>
<proteinExistence type="predicted"/>
<evidence type="ECO:0000256" key="7">
    <source>
        <dbReference type="ARBA" id="ARBA00023136"/>
    </source>
</evidence>
<feature type="signal peptide" evidence="10">
    <location>
        <begin position="1"/>
        <end position="19"/>
    </location>
</feature>
<dbReference type="KEGG" id="sbi:8062962"/>
<keyword evidence="2" id="KW-0433">Leucine-rich repeat</keyword>
<dbReference type="InterPro" id="IPR052422">
    <property type="entry name" value="Auxin_Ser/Thr_Kinase"/>
</dbReference>
<dbReference type="AlphaFoldDB" id="A0A1Z5S5T9"/>
<dbReference type="eggNOG" id="ENOG502QPQ4">
    <property type="taxonomic scope" value="Eukaryota"/>
</dbReference>
<evidence type="ECO:0000256" key="8">
    <source>
        <dbReference type="ARBA" id="ARBA00023170"/>
    </source>
</evidence>
<dbReference type="SUPFAM" id="SSF52058">
    <property type="entry name" value="L domain-like"/>
    <property type="match status" value="1"/>
</dbReference>
<keyword evidence="5" id="KW-0677">Repeat</keyword>
<dbReference type="PANTHER" id="PTHR47986">
    <property type="entry name" value="OSJNBA0070M12.3 PROTEIN"/>
    <property type="match status" value="1"/>
</dbReference>
<evidence type="ECO:0000256" key="2">
    <source>
        <dbReference type="ARBA" id="ARBA00022614"/>
    </source>
</evidence>
<evidence type="ECO:0000256" key="3">
    <source>
        <dbReference type="ARBA" id="ARBA00022692"/>
    </source>
</evidence>
<keyword evidence="9" id="KW-0325">Glycoprotein</keyword>
<keyword evidence="4 10" id="KW-0732">Signal</keyword>
<evidence type="ECO:0000256" key="5">
    <source>
        <dbReference type="ARBA" id="ARBA00022737"/>
    </source>
</evidence>
<dbReference type="Gene3D" id="3.80.10.10">
    <property type="entry name" value="Ribonuclease Inhibitor"/>
    <property type="match status" value="1"/>
</dbReference>
<evidence type="ECO:0000256" key="4">
    <source>
        <dbReference type="ARBA" id="ARBA00022729"/>
    </source>
</evidence>
<evidence type="ECO:0000256" key="6">
    <source>
        <dbReference type="ARBA" id="ARBA00022989"/>
    </source>
</evidence>
<accession>A0A1Z5S5T9</accession>
<dbReference type="InterPro" id="IPR013210">
    <property type="entry name" value="LRR_N_plant-typ"/>
</dbReference>
<protein>
    <recommendedName>
        <fullName evidence="11">Leucine-rich repeat-containing N-terminal plant-type domain-containing protein</fullName>
    </recommendedName>
</protein>
<dbReference type="OrthoDB" id="687653at2759"/>
<name>A0A1Z5S5T9_SORBI</name>
<keyword evidence="8" id="KW-0675">Receptor</keyword>
<feature type="chain" id="PRO_5011117405" description="Leucine-rich repeat-containing N-terminal plant-type domain-containing protein" evidence="10">
    <location>
        <begin position="20"/>
        <end position="317"/>
    </location>
</feature>
<evidence type="ECO:0000256" key="1">
    <source>
        <dbReference type="ARBA" id="ARBA00004167"/>
    </source>
</evidence>
<evidence type="ECO:0000256" key="10">
    <source>
        <dbReference type="SAM" id="SignalP"/>
    </source>
</evidence>
<comment type="subcellular location">
    <subcellularLocation>
        <location evidence="1">Membrane</location>
        <topology evidence="1">Single-pass membrane protein</topology>
    </subcellularLocation>
</comment>
<keyword evidence="6" id="KW-1133">Transmembrane helix</keyword>
<dbReference type="EMBL" id="CM000760">
    <property type="protein sequence ID" value="OQU91166.1"/>
    <property type="molecule type" value="Genomic_DNA"/>
</dbReference>
<dbReference type="InterPro" id="IPR032675">
    <property type="entry name" value="LRR_dom_sf"/>
</dbReference>
<dbReference type="PANTHER" id="PTHR47986:SF32">
    <property type="entry name" value="LEUCINE-RICH REPEAT-CONTAINING N-TERMINAL PLANT-TYPE DOMAIN-CONTAINING PROTEIN"/>
    <property type="match status" value="1"/>
</dbReference>
<dbReference type="Gramene" id="OQU91166">
    <property type="protein sequence ID" value="OQU91166"/>
    <property type="gene ID" value="SORBI_3001G129750"/>
</dbReference>
<organism evidence="12 13">
    <name type="scientific">Sorghum bicolor</name>
    <name type="common">Sorghum</name>
    <name type="synonym">Sorghum vulgare</name>
    <dbReference type="NCBI Taxonomy" id="4558"/>
    <lineage>
        <taxon>Eukaryota</taxon>
        <taxon>Viridiplantae</taxon>
        <taxon>Streptophyta</taxon>
        <taxon>Embryophyta</taxon>
        <taxon>Tracheophyta</taxon>
        <taxon>Spermatophyta</taxon>
        <taxon>Magnoliopsida</taxon>
        <taxon>Liliopsida</taxon>
        <taxon>Poales</taxon>
        <taxon>Poaceae</taxon>
        <taxon>PACMAD clade</taxon>
        <taxon>Panicoideae</taxon>
        <taxon>Andropogonodae</taxon>
        <taxon>Andropogoneae</taxon>
        <taxon>Sorghinae</taxon>
        <taxon>Sorghum</taxon>
    </lineage>
</organism>
<evidence type="ECO:0000313" key="13">
    <source>
        <dbReference type="Proteomes" id="UP000000768"/>
    </source>
</evidence>
<keyword evidence="7" id="KW-0472">Membrane</keyword>
<dbReference type="Proteomes" id="UP000000768">
    <property type="component" value="Chromosome 1"/>
</dbReference>
<keyword evidence="3" id="KW-0812">Transmembrane</keyword>
<dbReference type="InParanoid" id="A0A1Z5S5T9"/>
<feature type="domain" description="Leucine-rich repeat-containing N-terminal plant-type" evidence="11">
    <location>
        <begin position="36"/>
        <end position="73"/>
    </location>
</feature>
<evidence type="ECO:0000256" key="9">
    <source>
        <dbReference type="ARBA" id="ARBA00023180"/>
    </source>
</evidence>
<reference evidence="13" key="2">
    <citation type="journal article" date="2018" name="Plant J.">
        <title>The Sorghum bicolor reference genome: improved assembly, gene annotations, a transcriptome atlas, and signatures of genome organization.</title>
        <authorList>
            <person name="McCormick R.F."/>
            <person name="Truong S.K."/>
            <person name="Sreedasyam A."/>
            <person name="Jenkins J."/>
            <person name="Shu S."/>
            <person name="Sims D."/>
            <person name="Kennedy M."/>
            <person name="Amirebrahimi M."/>
            <person name="Weers B.D."/>
            <person name="McKinley B."/>
            <person name="Mattison A."/>
            <person name="Morishige D.T."/>
            <person name="Grimwood J."/>
            <person name="Schmutz J."/>
            <person name="Mullet J.E."/>
        </authorList>
    </citation>
    <scope>NUCLEOTIDE SEQUENCE [LARGE SCALE GENOMIC DNA]</scope>
    <source>
        <strain evidence="13">cv. BTx623</strain>
    </source>
</reference>
<keyword evidence="13" id="KW-1185">Reference proteome</keyword>
<dbReference type="Pfam" id="PF08263">
    <property type="entry name" value="LRRNT_2"/>
    <property type="match status" value="1"/>
</dbReference>
<sequence>MSMLPAFLLLVTLCSGGYCSPRCCGAAAPRATDTIDVRAMQAIAKSTGADKSLGWGVKSADPCDGTWSGVRCDKGEGRVTSINASNGGLVGTISGTDLSDLAFLSSLDLSFNQLGDDLPVLPRPLSYLTTLNLSSNSSFGIPDSFFFSFPALETFAVDDNLVITGNVPEDVVRCPALRTFSANNVTLFGAVPELLGNVTIFPALERLSLARNHLLASIGPDFGKGSKIRFLDLSSQTPETEGDSLTGRLDFVAGMTDLVEIHVGGNSFDGPLPGASRLVNLKVFDAPNNNLCGPVQYKFPPGVAVNVDGNPGVGKDC</sequence>
<evidence type="ECO:0000259" key="11">
    <source>
        <dbReference type="Pfam" id="PF08263"/>
    </source>
</evidence>